<dbReference type="InterPro" id="IPR039274">
    <property type="entry name" value="FPF1"/>
</dbReference>
<evidence type="ECO:0000313" key="3">
    <source>
        <dbReference type="Proteomes" id="UP000607653"/>
    </source>
</evidence>
<protein>
    <recommendedName>
        <fullName evidence="4">Flowering-promoting factor 1-like protein 1</fullName>
    </recommendedName>
</protein>
<keyword evidence="3" id="KW-1185">Reference proteome</keyword>
<comment type="similarity">
    <text evidence="1">Belongs to the FPF1 family.</text>
</comment>
<proteinExistence type="inferred from homology"/>
<accession>A0A822YZB3</accession>
<gene>
    <name evidence="2" type="ORF">HUJ06_008491</name>
</gene>
<reference evidence="2 3" key="1">
    <citation type="journal article" date="2020" name="Mol. Biol. Evol.">
        <title>Distinct Expression and Methylation Patterns for Genes with Different Fates following a Single Whole-Genome Duplication in Flowering Plants.</title>
        <authorList>
            <person name="Shi T."/>
            <person name="Rahmani R.S."/>
            <person name="Gugger P.F."/>
            <person name="Wang M."/>
            <person name="Li H."/>
            <person name="Zhang Y."/>
            <person name="Li Z."/>
            <person name="Wang Q."/>
            <person name="Van de Peer Y."/>
            <person name="Marchal K."/>
            <person name="Chen J."/>
        </authorList>
    </citation>
    <scope>NUCLEOTIDE SEQUENCE [LARGE SCALE GENOMIC DNA]</scope>
    <source>
        <tissue evidence="2">Leaf</tissue>
    </source>
</reference>
<organism evidence="2 3">
    <name type="scientific">Nelumbo nucifera</name>
    <name type="common">Sacred lotus</name>
    <dbReference type="NCBI Taxonomy" id="4432"/>
    <lineage>
        <taxon>Eukaryota</taxon>
        <taxon>Viridiplantae</taxon>
        <taxon>Streptophyta</taxon>
        <taxon>Embryophyta</taxon>
        <taxon>Tracheophyta</taxon>
        <taxon>Spermatophyta</taxon>
        <taxon>Magnoliopsida</taxon>
        <taxon>Proteales</taxon>
        <taxon>Nelumbonaceae</taxon>
        <taxon>Nelumbo</taxon>
    </lineage>
</organism>
<dbReference type="EMBL" id="DUZY01000004">
    <property type="protein sequence ID" value="DAD37850.1"/>
    <property type="molecule type" value="Genomic_DNA"/>
</dbReference>
<dbReference type="PANTHER" id="PTHR33433">
    <property type="entry name" value="FLOWERING-PROMOTING FACTOR 1-LIKE PROTEIN 1"/>
    <property type="match status" value="1"/>
</dbReference>
<comment type="caution">
    <text evidence="2">The sequence shown here is derived from an EMBL/GenBank/DDBJ whole genome shotgun (WGS) entry which is preliminary data.</text>
</comment>
<dbReference type="Proteomes" id="UP000607653">
    <property type="component" value="Unassembled WGS sequence"/>
</dbReference>
<name>A0A822YZB3_NELNU</name>
<dbReference type="AlphaFoldDB" id="A0A822YZB3"/>
<sequence length="136" mass="15311">MHVTMSGVLIFRKNGVVQFISNPTKESFQQEAEAESTYFGVGGGTATAPGARPRVLVYVPSNQVIKSYAELEQRLQELGWTRYHNGQSRSSDLIQYHRSDASAHLISLPTNFNNFSSIHMYDIVVKNPSYFQVRVL</sequence>
<evidence type="ECO:0000256" key="1">
    <source>
        <dbReference type="ARBA" id="ARBA00008013"/>
    </source>
</evidence>
<evidence type="ECO:0000313" key="2">
    <source>
        <dbReference type="EMBL" id="DAD37850.1"/>
    </source>
</evidence>
<evidence type="ECO:0008006" key="4">
    <source>
        <dbReference type="Google" id="ProtNLM"/>
    </source>
</evidence>
<dbReference type="GO" id="GO:0009909">
    <property type="term" value="P:regulation of flower development"/>
    <property type="evidence" value="ECO:0007669"/>
    <property type="project" value="InterPro"/>
</dbReference>